<dbReference type="EMBL" id="CP069483">
    <property type="protein sequence ID" value="QRO78979.1"/>
    <property type="molecule type" value="Genomic_DNA"/>
</dbReference>
<sequence length="280" mass="30485">MTTASHLPSAETRSCLALDPCTLGRPFHLLGDFHAALRRRIGTYLQDSYNHRCGARLIVSDSAIVPHRSGEALAAWHGFGDDQGAIGIRIERGLLLLLLAYHYGDRAERLEADSLPAETRTEQRFAMQTRRALLGELLPLLELDAGALTPQQFDGIGPGSQILSVIVRDESLDVTGRIEFALDDAWLARLFATCVPRRVRDRAPSDDDGALGARIPVALNATIVTRELLLGDVLDLNRGSILPIRLPDAADVDVDGLKVFRAAVVEHGGKICLTAFELVE</sequence>
<keyword evidence="3" id="KW-1185">Reference proteome</keyword>
<evidence type="ECO:0000313" key="2">
    <source>
        <dbReference type="EMBL" id="QRO78979.1"/>
    </source>
</evidence>
<feature type="domain" description="Flagellar motor switch protein FliN-like C-terminal" evidence="1">
    <location>
        <begin position="214"/>
        <end position="273"/>
    </location>
</feature>
<reference evidence="2 3" key="1">
    <citation type="submission" date="2021-02" db="EMBL/GenBank/DDBJ databases">
        <title>FDA dAtabase for Regulatory Grade micrObial Sequences (FDA-ARGOS): Supporting development and validation of Infectious Disease Dx tests.</title>
        <authorList>
            <person name="Minogue T."/>
            <person name="Wolcott M."/>
            <person name="Wasieloski L."/>
            <person name="Aguilar W."/>
            <person name="Moore D."/>
            <person name="Jaissle J."/>
            <person name="Tallon L."/>
            <person name="Sadzewicz L."/>
            <person name="Zhao X."/>
            <person name="Boylan J."/>
            <person name="Ott S."/>
            <person name="Bowen H."/>
            <person name="Vavikolanu K."/>
            <person name="Mehta A."/>
            <person name="Aluvathingal J."/>
            <person name="Nadendla S."/>
            <person name="Yan Y."/>
            <person name="Sichtig H."/>
        </authorList>
    </citation>
    <scope>NUCLEOTIDE SEQUENCE [LARGE SCALE GENOMIC DNA]</scope>
    <source>
        <strain evidence="2 3">FDAARGOS_1272</strain>
    </source>
</reference>
<dbReference type="AlphaFoldDB" id="A0A892IDW6"/>
<keyword evidence="2" id="KW-0282">Flagellum</keyword>
<organism evidence="2 3">
    <name type="scientific">Burkholderia dolosa</name>
    <dbReference type="NCBI Taxonomy" id="152500"/>
    <lineage>
        <taxon>Bacteria</taxon>
        <taxon>Pseudomonadati</taxon>
        <taxon>Pseudomonadota</taxon>
        <taxon>Betaproteobacteria</taxon>
        <taxon>Burkholderiales</taxon>
        <taxon>Burkholderiaceae</taxon>
        <taxon>Burkholderia</taxon>
        <taxon>Burkholderia cepacia complex</taxon>
    </lineage>
</organism>
<dbReference type="RefSeq" id="WP_158380452.1">
    <property type="nucleotide sequence ID" value="NZ_CABVPR010000016.1"/>
</dbReference>
<dbReference type="GeneID" id="93128805"/>
<evidence type="ECO:0000259" key="1">
    <source>
        <dbReference type="Pfam" id="PF01052"/>
    </source>
</evidence>
<evidence type="ECO:0000313" key="3">
    <source>
        <dbReference type="Proteomes" id="UP000625568"/>
    </source>
</evidence>
<dbReference type="Pfam" id="PF01052">
    <property type="entry name" value="FliMN_C"/>
    <property type="match status" value="1"/>
</dbReference>
<keyword evidence="2" id="KW-0966">Cell projection</keyword>
<keyword evidence="2" id="KW-0969">Cilium</keyword>
<dbReference type="Proteomes" id="UP000625568">
    <property type="component" value="Chromosome 2"/>
</dbReference>
<dbReference type="SUPFAM" id="SSF101801">
    <property type="entry name" value="Surface presentation of antigens (SPOA)"/>
    <property type="match status" value="1"/>
</dbReference>
<name>A0A892IDW6_9BURK</name>
<dbReference type="InterPro" id="IPR036429">
    <property type="entry name" value="SpoA-like_sf"/>
</dbReference>
<proteinExistence type="predicted"/>
<protein>
    <submittedName>
        <fullName evidence="2">FliM/FliN family flagellar motor switch protein</fullName>
    </submittedName>
</protein>
<accession>A0A892IDW6</accession>
<dbReference type="InterPro" id="IPR001543">
    <property type="entry name" value="FliN-like_C"/>
</dbReference>
<gene>
    <name evidence="2" type="ORF">I6K02_20610</name>
</gene>